<protein>
    <submittedName>
        <fullName evidence="3">Uncharacterized protein</fullName>
    </submittedName>
</protein>
<dbReference type="InterPro" id="IPR036291">
    <property type="entry name" value="NAD(P)-bd_dom_sf"/>
</dbReference>
<dbReference type="GO" id="GO:0008206">
    <property type="term" value="P:bile acid metabolic process"/>
    <property type="evidence" value="ECO:0007669"/>
    <property type="project" value="UniProtKB-ARBA"/>
</dbReference>
<dbReference type="SUPFAM" id="SSF51735">
    <property type="entry name" value="NAD(P)-binding Rossmann-fold domains"/>
    <property type="match status" value="1"/>
</dbReference>
<dbReference type="InterPro" id="IPR002347">
    <property type="entry name" value="SDR_fam"/>
</dbReference>
<evidence type="ECO:0000313" key="4">
    <source>
        <dbReference type="Proteomes" id="UP000051576"/>
    </source>
</evidence>
<dbReference type="PANTHER" id="PTHR24321:SF8">
    <property type="entry name" value="ESTRADIOL 17-BETA-DEHYDROGENASE 8-RELATED"/>
    <property type="match status" value="1"/>
</dbReference>
<dbReference type="Proteomes" id="UP000051576">
    <property type="component" value="Unassembled WGS sequence"/>
</dbReference>
<dbReference type="FunFam" id="3.40.50.720:FF:000084">
    <property type="entry name" value="Short-chain dehydrogenase reductase"/>
    <property type="match status" value="1"/>
</dbReference>
<dbReference type="RefSeq" id="WP_010581539.1">
    <property type="nucleotide sequence ID" value="NZ_AHYZ01000210.1"/>
</dbReference>
<keyword evidence="4" id="KW-1185">Reference proteome</keyword>
<evidence type="ECO:0000313" key="3">
    <source>
        <dbReference type="EMBL" id="KRM88493.1"/>
    </source>
</evidence>
<dbReference type="Gene3D" id="3.40.50.720">
    <property type="entry name" value="NAD(P)-binding Rossmann-like Domain"/>
    <property type="match status" value="1"/>
</dbReference>
<evidence type="ECO:0000256" key="2">
    <source>
        <dbReference type="ARBA" id="ARBA00023002"/>
    </source>
</evidence>
<organism evidence="3 4">
    <name type="scientific">Liquorilactobacillus vini DSM 20605</name>
    <dbReference type="NCBI Taxonomy" id="1133569"/>
    <lineage>
        <taxon>Bacteria</taxon>
        <taxon>Bacillati</taxon>
        <taxon>Bacillota</taxon>
        <taxon>Bacilli</taxon>
        <taxon>Lactobacillales</taxon>
        <taxon>Lactobacillaceae</taxon>
        <taxon>Liquorilactobacillus</taxon>
    </lineage>
</organism>
<dbReference type="PROSITE" id="PS00061">
    <property type="entry name" value="ADH_SHORT"/>
    <property type="match status" value="1"/>
</dbReference>
<dbReference type="STRING" id="1133569.FD21_GL001180"/>
<dbReference type="Pfam" id="PF00106">
    <property type="entry name" value="adh_short"/>
    <property type="match status" value="1"/>
</dbReference>
<name>A0A0R2C9L7_9LACO</name>
<keyword evidence="2" id="KW-0560">Oxidoreductase</keyword>
<reference evidence="3 4" key="1">
    <citation type="journal article" date="2015" name="Genome Announc.">
        <title>Expanding the biotechnology potential of lactobacilli through comparative genomics of 213 strains and associated genera.</title>
        <authorList>
            <person name="Sun Z."/>
            <person name="Harris H.M."/>
            <person name="McCann A."/>
            <person name="Guo C."/>
            <person name="Argimon S."/>
            <person name="Zhang W."/>
            <person name="Yang X."/>
            <person name="Jeffery I.B."/>
            <person name="Cooney J.C."/>
            <person name="Kagawa T.F."/>
            <person name="Liu W."/>
            <person name="Song Y."/>
            <person name="Salvetti E."/>
            <person name="Wrobel A."/>
            <person name="Rasinkangas P."/>
            <person name="Parkhill J."/>
            <person name="Rea M.C."/>
            <person name="O'Sullivan O."/>
            <person name="Ritari J."/>
            <person name="Douillard F.P."/>
            <person name="Paul Ross R."/>
            <person name="Yang R."/>
            <person name="Briner A.E."/>
            <person name="Felis G.E."/>
            <person name="de Vos W.M."/>
            <person name="Barrangou R."/>
            <person name="Klaenhammer T.R."/>
            <person name="Caufield P.W."/>
            <person name="Cui Y."/>
            <person name="Zhang H."/>
            <person name="O'Toole P.W."/>
        </authorList>
    </citation>
    <scope>NUCLEOTIDE SEQUENCE [LARGE SCALE GENOMIC DNA]</scope>
    <source>
        <strain evidence="3 4">DSM 20605</strain>
    </source>
</reference>
<comment type="similarity">
    <text evidence="1">Belongs to the short-chain dehydrogenases/reductases (SDR) family.</text>
</comment>
<dbReference type="PRINTS" id="PR00081">
    <property type="entry name" value="GDHRDH"/>
</dbReference>
<dbReference type="eggNOG" id="COG1028">
    <property type="taxonomic scope" value="Bacteria"/>
</dbReference>
<dbReference type="GO" id="GO:0016491">
    <property type="term" value="F:oxidoreductase activity"/>
    <property type="evidence" value="ECO:0007669"/>
    <property type="project" value="UniProtKB-KW"/>
</dbReference>
<dbReference type="EMBL" id="AYYX01000032">
    <property type="protein sequence ID" value="KRM88493.1"/>
    <property type="molecule type" value="Genomic_DNA"/>
</dbReference>
<proteinExistence type="inferred from homology"/>
<dbReference type="AlphaFoldDB" id="A0A0R2C9L7"/>
<dbReference type="InterPro" id="IPR020904">
    <property type="entry name" value="Sc_DH/Rdtase_CS"/>
</dbReference>
<dbReference type="OrthoDB" id="9805904at2"/>
<evidence type="ECO:0000256" key="1">
    <source>
        <dbReference type="ARBA" id="ARBA00006484"/>
    </source>
</evidence>
<comment type="caution">
    <text evidence="3">The sequence shown here is derived from an EMBL/GenBank/DDBJ whole genome shotgun (WGS) entry which is preliminary data.</text>
</comment>
<dbReference type="CDD" id="cd05233">
    <property type="entry name" value="SDR_c"/>
    <property type="match status" value="1"/>
</dbReference>
<accession>A0A0R2C9L7</accession>
<sequence length="256" mass="27705">MNQIKKVAVVSGTATGIGRAAACRLAQDGFDLAICDWNQAEGQKTQSLCQKAGVQCEFALVDMGQEDQVKGFFDQIVAKYQKIDFYFNNQGVINHPQNLADTSLADFEKVVHSNFKGCFLGLKYCLQIMKQQNYGKILVTGSSAGIRPESGFGVYSATKFAVTGLVKDAAMEYGRYNIKINVICPGGIMTPLTKDTGEYLQRSGYQLPHPVEAVIKGKYEYLGSTDDLVEVVSLMAGKGSDYMTGAAISIDGGITL</sequence>
<dbReference type="PANTHER" id="PTHR24321">
    <property type="entry name" value="DEHYDROGENASES, SHORT CHAIN"/>
    <property type="match status" value="1"/>
</dbReference>
<dbReference type="PATRIC" id="fig|1133569.4.peg.1310"/>
<gene>
    <name evidence="3" type="ORF">FD21_GL001180</name>
</gene>